<protein>
    <submittedName>
        <fullName evidence="2">Uncharacterized protein</fullName>
    </submittedName>
</protein>
<evidence type="ECO:0000313" key="2">
    <source>
        <dbReference type="EMBL" id="KAG8064823.1"/>
    </source>
</evidence>
<comment type="caution">
    <text evidence="2">The sequence shown here is derived from an EMBL/GenBank/DDBJ whole genome shotgun (WGS) entry which is preliminary data.</text>
</comment>
<dbReference type="AlphaFoldDB" id="A0A8J5SJG4"/>
<evidence type="ECO:0000313" key="3">
    <source>
        <dbReference type="Proteomes" id="UP000729402"/>
    </source>
</evidence>
<reference evidence="2" key="2">
    <citation type="submission" date="2021-02" db="EMBL/GenBank/DDBJ databases">
        <authorList>
            <person name="Kimball J.A."/>
            <person name="Haas M.W."/>
            <person name="Macchietto M."/>
            <person name="Kono T."/>
            <person name="Duquette J."/>
            <person name="Shao M."/>
        </authorList>
    </citation>
    <scope>NUCLEOTIDE SEQUENCE</scope>
    <source>
        <tissue evidence="2">Fresh leaf tissue</tissue>
    </source>
</reference>
<name>A0A8J5SJG4_ZIZPA</name>
<evidence type="ECO:0000256" key="1">
    <source>
        <dbReference type="SAM" id="MobiDB-lite"/>
    </source>
</evidence>
<dbReference type="Proteomes" id="UP000729402">
    <property type="component" value="Unassembled WGS sequence"/>
</dbReference>
<proteinExistence type="predicted"/>
<organism evidence="2 3">
    <name type="scientific">Zizania palustris</name>
    <name type="common">Northern wild rice</name>
    <dbReference type="NCBI Taxonomy" id="103762"/>
    <lineage>
        <taxon>Eukaryota</taxon>
        <taxon>Viridiplantae</taxon>
        <taxon>Streptophyta</taxon>
        <taxon>Embryophyta</taxon>
        <taxon>Tracheophyta</taxon>
        <taxon>Spermatophyta</taxon>
        <taxon>Magnoliopsida</taxon>
        <taxon>Liliopsida</taxon>
        <taxon>Poales</taxon>
        <taxon>Poaceae</taxon>
        <taxon>BOP clade</taxon>
        <taxon>Oryzoideae</taxon>
        <taxon>Oryzeae</taxon>
        <taxon>Zizaniinae</taxon>
        <taxon>Zizania</taxon>
    </lineage>
</organism>
<keyword evidence="3" id="KW-1185">Reference proteome</keyword>
<gene>
    <name evidence="2" type="ORF">GUJ93_ZPchr0004g40340</name>
</gene>
<reference evidence="2" key="1">
    <citation type="journal article" date="2021" name="bioRxiv">
        <title>Whole Genome Assembly and Annotation of Northern Wild Rice, Zizania palustris L., Supports a Whole Genome Duplication in the Zizania Genus.</title>
        <authorList>
            <person name="Haas M."/>
            <person name="Kono T."/>
            <person name="Macchietto M."/>
            <person name="Millas R."/>
            <person name="McGilp L."/>
            <person name="Shao M."/>
            <person name="Duquette J."/>
            <person name="Hirsch C.N."/>
            <person name="Kimball J."/>
        </authorList>
    </citation>
    <scope>NUCLEOTIDE SEQUENCE</scope>
    <source>
        <tissue evidence="2">Fresh leaf tissue</tissue>
    </source>
</reference>
<dbReference type="EMBL" id="JAAALK010000285">
    <property type="protein sequence ID" value="KAG8064823.1"/>
    <property type="molecule type" value="Genomic_DNA"/>
</dbReference>
<feature type="region of interest" description="Disordered" evidence="1">
    <location>
        <begin position="1"/>
        <end position="48"/>
    </location>
</feature>
<accession>A0A8J5SJG4</accession>
<sequence>MVWLKPLDTRLSATRPETRHRDAVEVSPESPRPRRESTTETSSPALAPVQVTCDQLQYGVEVDHVDRAPDK</sequence>